<proteinExistence type="predicted"/>
<evidence type="ECO:0000259" key="13">
    <source>
        <dbReference type="PROSITE" id="PS50215"/>
    </source>
</evidence>
<dbReference type="Pfam" id="PF17771">
    <property type="entry name" value="ADAMTS_CR_2"/>
    <property type="match status" value="1"/>
</dbReference>
<feature type="binding site" evidence="12">
    <location>
        <position position="382"/>
    </location>
    <ligand>
        <name>Zn(2+)</name>
        <dbReference type="ChEBI" id="CHEBI:29105"/>
        <note>catalytic</note>
    </ligand>
</feature>
<keyword evidence="8 12" id="KW-0862">Zinc</keyword>
<dbReference type="GO" id="GO:0005576">
    <property type="term" value="C:extracellular region"/>
    <property type="evidence" value="ECO:0007669"/>
    <property type="project" value="UniProtKB-SubCell"/>
</dbReference>
<dbReference type="EMBL" id="JBJJXI010000034">
    <property type="protein sequence ID" value="KAL3402665.1"/>
    <property type="molecule type" value="Genomic_DNA"/>
</dbReference>
<gene>
    <name evidence="14" type="ORF">TKK_004592</name>
</gene>
<keyword evidence="9" id="KW-0482">Metalloprotease</keyword>
<organism evidence="14 15">
    <name type="scientific">Trichogramma kaykai</name>
    <dbReference type="NCBI Taxonomy" id="54128"/>
    <lineage>
        <taxon>Eukaryota</taxon>
        <taxon>Metazoa</taxon>
        <taxon>Ecdysozoa</taxon>
        <taxon>Arthropoda</taxon>
        <taxon>Hexapoda</taxon>
        <taxon>Insecta</taxon>
        <taxon>Pterygota</taxon>
        <taxon>Neoptera</taxon>
        <taxon>Endopterygota</taxon>
        <taxon>Hymenoptera</taxon>
        <taxon>Apocrita</taxon>
        <taxon>Proctotrupomorpha</taxon>
        <taxon>Chalcidoidea</taxon>
        <taxon>Trichogrammatidae</taxon>
        <taxon>Trichogramma</taxon>
    </lineage>
</organism>
<dbReference type="AlphaFoldDB" id="A0ABD2XC34"/>
<dbReference type="InterPro" id="IPR000884">
    <property type="entry name" value="TSP1_rpt"/>
</dbReference>
<evidence type="ECO:0000256" key="7">
    <source>
        <dbReference type="ARBA" id="ARBA00022801"/>
    </source>
</evidence>
<evidence type="ECO:0000256" key="5">
    <source>
        <dbReference type="ARBA" id="ARBA00022729"/>
    </source>
</evidence>
<dbReference type="PANTHER" id="PTHR13723">
    <property type="entry name" value="ADAMTS A DISINTEGRIN AND METALLOPROTEASE WITH THROMBOSPONDIN MOTIFS PROTEASE"/>
    <property type="match status" value="1"/>
</dbReference>
<accession>A0ABD2XC34</accession>
<reference evidence="14 15" key="1">
    <citation type="journal article" date="2024" name="bioRxiv">
        <title>A reference genome for Trichogramma kaykai: A tiny desert-dwelling parasitoid wasp with competing sex-ratio distorters.</title>
        <authorList>
            <person name="Culotta J."/>
            <person name="Lindsey A.R."/>
        </authorList>
    </citation>
    <scope>NUCLEOTIDE SEQUENCE [LARGE SCALE GENOMIC DNA]</scope>
    <source>
        <strain evidence="14 15">KSX58</strain>
    </source>
</reference>
<dbReference type="InterPro" id="IPR036383">
    <property type="entry name" value="TSP1_rpt_sf"/>
</dbReference>
<evidence type="ECO:0000256" key="4">
    <source>
        <dbReference type="ARBA" id="ARBA00022723"/>
    </source>
</evidence>
<dbReference type="InterPro" id="IPR002870">
    <property type="entry name" value="Peptidase_M12B_N"/>
</dbReference>
<evidence type="ECO:0000256" key="2">
    <source>
        <dbReference type="ARBA" id="ARBA00022525"/>
    </source>
</evidence>
<dbReference type="GO" id="GO:0006508">
    <property type="term" value="P:proteolysis"/>
    <property type="evidence" value="ECO:0007669"/>
    <property type="project" value="UniProtKB-KW"/>
</dbReference>
<dbReference type="FunFam" id="2.20.100.10:FF:000006">
    <property type="entry name" value="A disintegrin and metalloproteinase with thrombospondin motifs 1"/>
    <property type="match status" value="1"/>
</dbReference>
<dbReference type="Pfam" id="PF00090">
    <property type="entry name" value="TSP_1"/>
    <property type="match status" value="1"/>
</dbReference>
<evidence type="ECO:0000256" key="12">
    <source>
        <dbReference type="PROSITE-ProRule" id="PRU00276"/>
    </source>
</evidence>
<protein>
    <recommendedName>
        <fullName evidence="13">Peptidase M12B domain-containing protein</fullName>
    </recommendedName>
</protein>
<feature type="active site" evidence="12">
    <location>
        <position position="383"/>
    </location>
</feature>
<dbReference type="GO" id="GO:0008237">
    <property type="term" value="F:metallopeptidase activity"/>
    <property type="evidence" value="ECO:0007669"/>
    <property type="project" value="UniProtKB-KW"/>
</dbReference>
<evidence type="ECO:0000256" key="1">
    <source>
        <dbReference type="ARBA" id="ARBA00004613"/>
    </source>
</evidence>
<keyword evidence="15" id="KW-1185">Reference proteome</keyword>
<keyword evidence="6" id="KW-0677">Repeat</keyword>
<dbReference type="InterPro" id="IPR050439">
    <property type="entry name" value="ADAMTS_ADAMTS-like"/>
</dbReference>
<dbReference type="Proteomes" id="UP001627154">
    <property type="component" value="Unassembled WGS sequence"/>
</dbReference>
<evidence type="ECO:0000256" key="3">
    <source>
        <dbReference type="ARBA" id="ARBA00022670"/>
    </source>
</evidence>
<dbReference type="SUPFAM" id="SSF82895">
    <property type="entry name" value="TSP-1 type 1 repeat"/>
    <property type="match status" value="1"/>
</dbReference>
<dbReference type="InterPro" id="IPR041645">
    <property type="entry name" value="ADAMTS_CR_2"/>
</dbReference>
<keyword evidence="7" id="KW-0378">Hydrolase</keyword>
<evidence type="ECO:0000313" key="15">
    <source>
        <dbReference type="Proteomes" id="UP001627154"/>
    </source>
</evidence>
<dbReference type="InterPro" id="IPR001590">
    <property type="entry name" value="Peptidase_M12B"/>
</dbReference>
<dbReference type="PROSITE" id="PS50092">
    <property type="entry name" value="TSP1"/>
    <property type="match status" value="1"/>
</dbReference>
<dbReference type="Pfam" id="PF01562">
    <property type="entry name" value="Pep_M12B_propep"/>
    <property type="match status" value="1"/>
</dbReference>
<dbReference type="PANTHER" id="PTHR13723:SF281">
    <property type="entry name" value="PAPILIN"/>
    <property type="match status" value="1"/>
</dbReference>
<dbReference type="Gene3D" id="2.20.100.10">
    <property type="entry name" value="Thrombospondin type-1 (TSP1) repeat"/>
    <property type="match status" value="1"/>
</dbReference>
<feature type="binding site" evidence="12">
    <location>
        <position position="386"/>
    </location>
    <ligand>
        <name>Zn(2+)</name>
        <dbReference type="ChEBI" id="CHEBI:29105"/>
        <note>catalytic</note>
    </ligand>
</feature>
<dbReference type="PROSITE" id="PS50215">
    <property type="entry name" value="ADAM_MEPRO"/>
    <property type="match status" value="1"/>
</dbReference>
<keyword evidence="4 12" id="KW-0479">Metal-binding</keyword>
<name>A0ABD2XC34_9HYME</name>
<dbReference type="InterPro" id="IPR024079">
    <property type="entry name" value="MetalloPept_cat_dom_sf"/>
</dbReference>
<keyword evidence="11" id="KW-0325">Glycoprotein</keyword>
<evidence type="ECO:0000256" key="10">
    <source>
        <dbReference type="ARBA" id="ARBA00023157"/>
    </source>
</evidence>
<keyword evidence="10" id="KW-1015">Disulfide bond</keyword>
<evidence type="ECO:0000313" key="14">
    <source>
        <dbReference type="EMBL" id="KAL3402665.1"/>
    </source>
</evidence>
<feature type="domain" description="Peptidase M12B" evidence="13">
    <location>
        <begin position="235"/>
        <end position="447"/>
    </location>
</feature>
<keyword evidence="3" id="KW-0645">Protease</keyword>
<feature type="binding site" evidence="12">
    <location>
        <position position="392"/>
    </location>
    <ligand>
        <name>Zn(2+)</name>
        <dbReference type="ChEBI" id="CHEBI:29105"/>
        <note>catalytic</note>
    </ligand>
</feature>
<dbReference type="Gene3D" id="3.40.1620.60">
    <property type="match status" value="1"/>
</dbReference>
<dbReference type="SMART" id="SM00209">
    <property type="entry name" value="TSP1"/>
    <property type="match status" value="1"/>
</dbReference>
<dbReference type="Pfam" id="PF01421">
    <property type="entry name" value="Reprolysin"/>
    <property type="match status" value="1"/>
</dbReference>
<dbReference type="CDD" id="cd04273">
    <property type="entry name" value="ZnMc_ADAMTS_like"/>
    <property type="match status" value="1"/>
</dbReference>
<dbReference type="Gene3D" id="3.40.390.10">
    <property type="entry name" value="Collagenase (Catalytic Domain)"/>
    <property type="match status" value="1"/>
</dbReference>
<keyword evidence="5" id="KW-0732">Signal</keyword>
<comment type="caution">
    <text evidence="12">Lacks conserved residue(s) required for the propagation of feature annotation.</text>
</comment>
<sequence>MRNGNCVEYNVYSLGKYTRDISGGELLIPHRVNDDGTFHSFDLSHFYDSEEENGRNKRSTKSTLRFVLLFHGRRHLLVLEPYHEFISRSLSIERRSIADPTSSFRDRVNFVKPNEQKCYYRGAIEKMSNSRAIVSLCDGVVGYINIDDDTYFIEPLLKDTPHINGKYVHVIYGKNIGTNRKNRNSLTNDCFLKDGWEKSWYNQFFRVQSKAAVGTSKLDKREINERNFKTHSLFYSIKIAIIVDRTFLNFHTNINHEQYLLTIMSMVSNLYHESSIGNRIDIIVERIVYLEVEENEPNLHISRNAEKTLESFSGWVKKLNPTDPQNPSHFNVAVLVTRRDICAEGNNCDILGLAYVAAACDPDKAACISEDSGLLLGVVIAHEIGHTLGCAHDSENISGCPSQDSDDSFFVMSPIVSINTIRWSLCSRKFITSFFESGLGECLRNDPNNLPKKYKYPKLLPGAIYDANFQCQMDYANSTFCDLQEEDCENLWCNVGKNTCKTKSPPADGTKCAEGKWCLRKKCVKVNSNKQAVNGGWGTWGPYGSCSHKCGGGIQLAERECNNPAPKNGGKYCTGERKKYNVCNAQVSE</sequence>
<keyword evidence="2" id="KW-0964">Secreted</keyword>
<dbReference type="GO" id="GO:0046872">
    <property type="term" value="F:metal ion binding"/>
    <property type="evidence" value="ECO:0007669"/>
    <property type="project" value="UniProtKB-KW"/>
</dbReference>
<evidence type="ECO:0000256" key="9">
    <source>
        <dbReference type="ARBA" id="ARBA00023049"/>
    </source>
</evidence>
<comment type="caution">
    <text evidence="14">The sequence shown here is derived from an EMBL/GenBank/DDBJ whole genome shotgun (WGS) entry which is preliminary data.</text>
</comment>
<dbReference type="SUPFAM" id="SSF55486">
    <property type="entry name" value="Metalloproteases ('zincins'), catalytic domain"/>
    <property type="match status" value="1"/>
</dbReference>
<evidence type="ECO:0000256" key="8">
    <source>
        <dbReference type="ARBA" id="ARBA00022833"/>
    </source>
</evidence>
<comment type="subcellular location">
    <subcellularLocation>
        <location evidence="1">Secreted</location>
    </subcellularLocation>
</comment>
<evidence type="ECO:0000256" key="6">
    <source>
        <dbReference type="ARBA" id="ARBA00022737"/>
    </source>
</evidence>
<evidence type="ECO:0000256" key="11">
    <source>
        <dbReference type="ARBA" id="ARBA00023180"/>
    </source>
</evidence>